<organism evidence="2 3">
    <name type="scientific">Chitinophaga eiseniae</name>
    <dbReference type="NCBI Taxonomy" id="634771"/>
    <lineage>
        <taxon>Bacteria</taxon>
        <taxon>Pseudomonadati</taxon>
        <taxon>Bacteroidota</taxon>
        <taxon>Chitinophagia</taxon>
        <taxon>Chitinophagales</taxon>
        <taxon>Chitinophagaceae</taxon>
        <taxon>Chitinophaga</taxon>
    </lineage>
</organism>
<name>A0A1T4U268_9BACT</name>
<proteinExistence type="predicted"/>
<protein>
    <submittedName>
        <fullName evidence="2">Uncharacterized protein</fullName>
    </submittedName>
</protein>
<evidence type="ECO:0000313" key="2">
    <source>
        <dbReference type="EMBL" id="SKA46796.1"/>
    </source>
</evidence>
<dbReference type="Proteomes" id="UP000190367">
    <property type="component" value="Unassembled WGS sequence"/>
</dbReference>
<gene>
    <name evidence="2" type="ORF">SAMN04488128_10830</name>
</gene>
<dbReference type="AlphaFoldDB" id="A0A1T4U268"/>
<dbReference type="STRING" id="634771.SAMN04488128_10830"/>
<keyword evidence="1" id="KW-1133">Transmembrane helix</keyword>
<dbReference type="EMBL" id="FUWZ01000008">
    <property type="protein sequence ID" value="SKA46796.1"/>
    <property type="molecule type" value="Genomic_DNA"/>
</dbReference>
<keyword evidence="1" id="KW-0472">Membrane</keyword>
<reference evidence="3" key="1">
    <citation type="submission" date="2017-02" db="EMBL/GenBank/DDBJ databases">
        <authorList>
            <person name="Varghese N."/>
            <person name="Submissions S."/>
        </authorList>
    </citation>
    <scope>NUCLEOTIDE SEQUENCE [LARGE SCALE GENOMIC DNA]</scope>
    <source>
        <strain evidence="3">DSM 22224</strain>
    </source>
</reference>
<accession>A0A1T4U268</accession>
<sequence>MNSCCSSPFLWMYISMMALRLSAGNIFSRKAYKEQRAQRCFALLLSGCMDFENGE</sequence>
<keyword evidence="1" id="KW-0812">Transmembrane</keyword>
<keyword evidence="3" id="KW-1185">Reference proteome</keyword>
<feature type="transmembrane region" description="Helical" evidence="1">
    <location>
        <begin position="6"/>
        <end position="27"/>
    </location>
</feature>
<evidence type="ECO:0000256" key="1">
    <source>
        <dbReference type="SAM" id="Phobius"/>
    </source>
</evidence>
<evidence type="ECO:0000313" key="3">
    <source>
        <dbReference type="Proteomes" id="UP000190367"/>
    </source>
</evidence>